<feature type="transmembrane region" description="Helical" evidence="7">
    <location>
        <begin position="160"/>
        <end position="179"/>
    </location>
</feature>
<dbReference type="InterPro" id="IPR050366">
    <property type="entry name" value="BP-dependent_transpt_permease"/>
</dbReference>
<dbReference type="AlphaFoldDB" id="A0A415E4L1"/>
<dbReference type="Pfam" id="PF12911">
    <property type="entry name" value="OppC_N"/>
    <property type="match status" value="1"/>
</dbReference>
<dbReference type="RefSeq" id="WP_067542767.1">
    <property type="nucleotide sequence ID" value="NZ_AP025567.1"/>
</dbReference>
<dbReference type="InterPro" id="IPR035906">
    <property type="entry name" value="MetI-like_sf"/>
</dbReference>
<evidence type="ECO:0000256" key="2">
    <source>
        <dbReference type="ARBA" id="ARBA00022448"/>
    </source>
</evidence>
<dbReference type="InterPro" id="IPR000515">
    <property type="entry name" value="MetI-like"/>
</dbReference>
<evidence type="ECO:0000256" key="7">
    <source>
        <dbReference type="RuleBase" id="RU363032"/>
    </source>
</evidence>
<dbReference type="GeneID" id="83006450"/>
<dbReference type="PANTHER" id="PTHR43386">
    <property type="entry name" value="OLIGOPEPTIDE TRANSPORT SYSTEM PERMEASE PROTEIN APPC"/>
    <property type="match status" value="1"/>
</dbReference>
<comment type="similarity">
    <text evidence="7">Belongs to the binding-protein-dependent transport system permease family.</text>
</comment>
<evidence type="ECO:0000256" key="6">
    <source>
        <dbReference type="ARBA" id="ARBA00023136"/>
    </source>
</evidence>
<dbReference type="PROSITE" id="PS50928">
    <property type="entry name" value="ABC_TM1"/>
    <property type="match status" value="1"/>
</dbReference>
<comment type="subcellular location">
    <subcellularLocation>
        <location evidence="1 7">Cell membrane</location>
        <topology evidence="1 7">Multi-pass membrane protein</topology>
    </subcellularLocation>
</comment>
<organism evidence="9 10">
    <name type="scientific">Emergencia timonensis</name>
    <dbReference type="NCBI Taxonomy" id="1776384"/>
    <lineage>
        <taxon>Bacteria</taxon>
        <taxon>Bacillati</taxon>
        <taxon>Bacillota</taxon>
        <taxon>Clostridia</taxon>
        <taxon>Peptostreptococcales</taxon>
        <taxon>Anaerovoracaceae</taxon>
        <taxon>Emergencia</taxon>
    </lineage>
</organism>
<feature type="domain" description="ABC transmembrane type-1" evidence="8">
    <location>
        <begin position="97"/>
        <end position="286"/>
    </location>
</feature>
<dbReference type="STRING" id="1776384.GCA_900086585_04175"/>
<evidence type="ECO:0000313" key="10">
    <source>
        <dbReference type="Proteomes" id="UP000284841"/>
    </source>
</evidence>
<name>A0A415E4L1_9FIRM</name>
<keyword evidence="10" id="KW-1185">Reference proteome</keyword>
<reference evidence="9 10" key="1">
    <citation type="submission" date="2018-08" db="EMBL/GenBank/DDBJ databases">
        <title>A genome reference for cultivated species of the human gut microbiota.</title>
        <authorList>
            <person name="Zou Y."/>
            <person name="Xue W."/>
            <person name="Luo G."/>
        </authorList>
    </citation>
    <scope>NUCLEOTIDE SEQUENCE [LARGE SCALE GENOMIC DNA]</scope>
    <source>
        <strain evidence="9 10">AM07-24</strain>
    </source>
</reference>
<dbReference type="EMBL" id="QRMS01000002">
    <property type="protein sequence ID" value="RHJ88529.1"/>
    <property type="molecule type" value="Genomic_DNA"/>
</dbReference>
<dbReference type="InterPro" id="IPR025966">
    <property type="entry name" value="OppC_N"/>
</dbReference>
<feature type="transmembrane region" description="Helical" evidence="7">
    <location>
        <begin position="215"/>
        <end position="244"/>
    </location>
</feature>
<keyword evidence="6 7" id="KW-0472">Membrane</keyword>
<dbReference type="GO" id="GO:0055085">
    <property type="term" value="P:transmembrane transport"/>
    <property type="evidence" value="ECO:0007669"/>
    <property type="project" value="InterPro"/>
</dbReference>
<feature type="transmembrane region" description="Helical" evidence="7">
    <location>
        <begin position="264"/>
        <end position="285"/>
    </location>
</feature>
<dbReference type="OrthoDB" id="9797852at2"/>
<dbReference type="GO" id="GO:0005886">
    <property type="term" value="C:plasma membrane"/>
    <property type="evidence" value="ECO:0007669"/>
    <property type="project" value="UniProtKB-SubCell"/>
</dbReference>
<keyword evidence="4 7" id="KW-0812">Transmembrane</keyword>
<evidence type="ECO:0000313" key="9">
    <source>
        <dbReference type="EMBL" id="RHJ88529.1"/>
    </source>
</evidence>
<dbReference type="Gene3D" id="1.10.3720.10">
    <property type="entry name" value="MetI-like"/>
    <property type="match status" value="1"/>
</dbReference>
<feature type="transmembrane region" description="Helical" evidence="7">
    <location>
        <begin position="36"/>
        <end position="56"/>
    </location>
</feature>
<sequence length="299" mass="32212">MFNRKARNLELALEVQESRGFWQDVGHRFIRNNKTIIGLLLLGIIVLMCIYGMLFLDYKTEVVNMNIPNKLQTPSAAHPFGTDDLGRDIFNRIVYGARYSLFIGFSATIISLSVGSLLGCIAGYFGGKIDGVIMRITDVFIAIPSTLMAIAVVSALGPNFANLIIAIAIGDIPGYARIIRSSVLSIRDNEFVEASIAVGGSHAHVMAQHIFPNTLAALIVQATLGVGYVIIAASGLSYLGLGVMPPAPEWGAMLSEAQAQIRYFPHQVIFPGLAIVITVLALNLLGDALRDAIDPTLKD</sequence>
<dbReference type="PANTHER" id="PTHR43386:SF1">
    <property type="entry name" value="D,D-DIPEPTIDE TRANSPORT SYSTEM PERMEASE PROTEIN DDPC-RELATED"/>
    <property type="match status" value="1"/>
</dbReference>
<proteinExistence type="inferred from homology"/>
<dbReference type="Pfam" id="PF00528">
    <property type="entry name" value="BPD_transp_1"/>
    <property type="match status" value="1"/>
</dbReference>
<dbReference type="SUPFAM" id="SSF161098">
    <property type="entry name" value="MetI-like"/>
    <property type="match status" value="1"/>
</dbReference>
<evidence type="ECO:0000256" key="1">
    <source>
        <dbReference type="ARBA" id="ARBA00004651"/>
    </source>
</evidence>
<evidence type="ECO:0000256" key="4">
    <source>
        <dbReference type="ARBA" id="ARBA00022692"/>
    </source>
</evidence>
<dbReference type="CDD" id="cd06261">
    <property type="entry name" value="TM_PBP2"/>
    <property type="match status" value="1"/>
</dbReference>
<keyword evidence="3" id="KW-1003">Cell membrane</keyword>
<comment type="caution">
    <text evidence="9">The sequence shown here is derived from an EMBL/GenBank/DDBJ whole genome shotgun (WGS) entry which is preliminary data.</text>
</comment>
<evidence type="ECO:0000256" key="3">
    <source>
        <dbReference type="ARBA" id="ARBA00022475"/>
    </source>
</evidence>
<accession>A0A415E4L1</accession>
<gene>
    <name evidence="9" type="ORF">DW099_09120</name>
</gene>
<keyword evidence="2 7" id="KW-0813">Transport</keyword>
<protein>
    <submittedName>
        <fullName evidence="9">ABC transporter permease</fullName>
    </submittedName>
</protein>
<dbReference type="Proteomes" id="UP000284841">
    <property type="component" value="Unassembled WGS sequence"/>
</dbReference>
<feature type="transmembrane region" description="Helical" evidence="7">
    <location>
        <begin position="101"/>
        <end position="125"/>
    </location>
</feature>
<evidence type="ECO:0000259" key="8">
    <source>
        <dbReference type="PROSITE" id="PS50928"/>
    </source>
</evidence>
<keyword evidence="5 7" id="KW-1133">Transmembrane helix</keyword>
<feature type="transmembrane region" description="Helical" evidence="7">
    <location>
        <begin position="132"/>
        <end position="154"/>
    </location>
</feature>
<evidence type="ECO:0000256" key="5">
    <source>
        <dbReference type="ARBA" id="ARBA00022989"/>
    </source>
</evidence>